<dbReference type="OrthoDB" id="9771883at2"/>
<dbReference type="InterPro" id="IPR006176">
    <property type="entry name" value="3-OHacyl-CoA_DH_NAD-bd"/>
</dbReference>
<evidence type="ECO:0000256" key="1">
    <source>
        <dbReference type="ARBA" id="ARBA00005086"/>
    </source>
</evidence>
<keyword evidence="7" id="KW-1185">Reference proteome</keyword>
<reference evidence="6 7" key="1">
    <citation type="submission" date="2015-12" db="EMBL/GenBank/DDBJ databases">
        <title>Draft Genome Sequence of Olsenella scatoligenes SK9K4T; a Producer of 3-Methylindole- (skatole) and 4-Methylphenol- (p-cresol) Isolated from Pig Feces.</title>
        <authorList>
            <person name="Li X."/>
            <person name="Borg B."/>
            <person name="Canibe N."/>
        </authorList>
    </citation>
    <scope>NUCLEOTIDE SEQUENCE [LARGE SCALE GENOMIC DNA]</scope>
    <source>
        <strain evidence="6 7">SK9K4</strain>
    </source>
</reference>
<accession>A0A100YUQ4</accession>
<dbReference type="Proteomes" id="UP000054078">
    <property type="component" value="Unassembled WGS sequence"/>
</dbReference>
<dbReference type="RefSeq" id="WP_059054969.1">
    <property type="nucleotide sequence ID" value="NZ_LOJF01000010.1"/>
</dbReference>
<dbReference type="GO" id="GO:0006631">
    <property type="term" value="P:fatty acid metabolic process"/>
    <property type="evidence" value="ECO:0007669"/>
    <property type="project" value="InterPro"/>
</dbReference>
<evidence type="ECO:0000256" key="3">
    <source>
        <dbReference type="ARBA" id="ARBA00023002"/>
    </source>
</evidence>
<name>A0A100YUQ4_TRASO</name>
<dbReference type="EMBL" id="LOJF01000010">
    <property type="protein sequence ID" value="KUH58038.1"/>
    <property type="molecule type" value="Genomic_DNA"/>
</dbReference>
<evidence type="ECO:0000259" key="5">
    <source>
        <dbReference type="Pfam" id="PF02737"/>
    </source>
</evidence>
<dbReference type="Pfam" id="PF02737">
    <property type="entry name" value="3HCDH_N"/>
    <property type="match status" value="1"/>
</dbReference>
<dbReference type="SUPFAM" id="SSF51735">
    <property type="entry name" value="NAD(P)-binding Rossmann-fold domains"/>
    <property type="match status" value="1"/>
</dbReference>
<protein>
    <submittedName>
        <fullName evidence="6">3-hydroxyacyl-CoA dehydrogenase</fullName>
    </submittedName>
</protein>
<dbReference type="InterPro" id="IPR006108">
    <property type="entry name" value="3HC_DH_C"/>
</dbReference>
<dbReference type="STRING" id="1299998.AUL39_07400"/>
<dbReference type="Gene3D" id="3.40.50.720">
    <property type="entry name" value="NAD(P)-binding Rossmann-like Domain"/>
    <property type="match status" value="1"/>
</dbReference>
<sequence length="321" mass="35352">MKANDIKVAASICAGVIGYSYALKFAMAGLEVWAQNRTPESSKLAQQRVHESLNSLVTNNVYTEDQAQEIASRIHYTNSVSEAVKNAQFIQESSAEHYEVKWKIVEQIEAAAAPDAIIASSTSGLLVTEIAKNAKHPERFCGGHPYNPPHLIPLVEITRGEKTAEETVACAKDFYQRIGMEPVVLQKEALGFICNRLQMALYREVADLVMNGVCSVEDADKAVTFGPGIRWGIMGPSLVFELGGGKGGVSGLMNHLHDSTTLWLQDMADWKEFPAEWSDIAQRGVDEELSHRTPETGNTPETLAAYRDHMLIEELKLHGKL</sequence>
<dbReference type="InterPro" id="IPR006180">
    <property type="entry name" value="3-OHacyl-CoA_DH_CS"/>
</dbReference>
<dbReference type="GO" id="GO:0070403">
    <property type="term" value="F:NAD+ binding"/>
    <property type="evidence" value="ECO:0007669"/>
    <property type="project" value="InterPro"/>
</dbReference>
<gene>
    <name evidence="6" type="ORF">AUL39_07400</name>
</gene>
<feature type="domain" description="3-hydroxyacyl-CoA dehydrogenase C-terminal" evidence="4">
    <location>
        <begin position="191"/>
        <end position="274"/>
    </location>
</feature>
<dbReference type="PROSITE" id="PS00067">
    <property type="entry name" value="3HCDH"/>
    <property type="match status" value="1"/>
</dbReference>
<comment type="caution">
    <text evidence="6">The sequence shown here is derived from an EMBL/GenBank/DDBJ whole genome shotgun (WGS) entry which is preliminary data.</text>
</comment>
<evidence type="ECO:0000313" key="6">
    <source>
        <dbReference type="EMBL" id="KUH58038.1"/>
    </source>
</evidence>
<organism evidence="6 7">
    <name type="scientific">Tractidigestivibacter scatoligenes</name>
    <name type="common">Olsenella scatoligenes</name>
    <dbReference type="NCBI Taxonomy" id="1299998"/>
    <lineage>
        <taxon>Bacteria</taxon>
        <taxon>Bacillati</taxon>
        <taxon>Actinomycetota</taxon>
        <taxon>Coriobacteriia</taxon>
        <taxon>Coriobacteriales</taxon>
        <taxon>Atopobiaceae</taxon>
        <taxon>Tractidigestivibacter</taxon>
    </lineage>
</organism>
<dbReference type="InterPro" id="IPR013328">
    <property type="entry name" value="6PGD_dom2"/>
</dbReference>
<dbReference type="PANTHER" id="PTHR48075:SF5">
    <property type="entry name" value="3-HYDROXYBUTYRYL-COA DEHYDROGENASE"/>
    <property type="match status" value="1"/>
</dbReference>
<comment type="similarity">
    <text evidence="2">Belongs to the 3-hydroxyacyl-CoA dehydrogenase family.</text>
</comment>
<dbReference type="PANTHER" id="PTHR48075">
    <property type="entry name" value="3-HYDROXYACYL-COA DEHYDROGENASE FAMILY PROTEIN"/>
    <property type="match status" value="1"/>
</dbReference>
<evidence type="ECO:0000256" key="2">
    <source>
        <dbReference type="ARBA" id="ARBA00009463"/>
    </source>
</evidence>
<evidence type="ECO:0000313" key="7">
    <source>
        <dbReference type="Proteomes" id="UP000054078"/>
    </source>
</evidence>
<dbReference type="GO" id="GO:0016616">
    <property type="term" value="F:oxidoreductase activity, acting on the CH-OH group of donors, NAD or NADP as acceptor"/>
    <property type="evidence" value="ECO:0007669"/>
    <property type="project" value="InterPro"/>
</dbReference>
<comment type="pathway">
    <text evidence="1">Lipid metabolism; butanoate metabolism.</text>
</comment>
<dbReference type="AlphaFoldDB" id="A0A100YUQ4"/>
<dbReference type="InterPro" id="IPR036291">
    <property type="entry name" value="NAD(P)-bd_dom_sf"/>
</dbReference>
<feature type="domain" description="3-hydroxyacyl-CoA dehydrogenase NAD binding" evidence="5">
    <location>
        <begin position="10"/>
        <end position="187"/>
    </location>
</feature>
<proteinExistence type="inferred from homology"/>
<keyword evidence="3" id="KW-0560">Oxidoreductase</keyword>
<dbReference type="InterPro" id="IPR008927">
    <property type="entry name" value="6-PGluconate_DH-like_C_sf"/>
</dbReference>
<dbReference type="Pfam" id="PF00725">
    <property type="entry name" value="3HCDH"/>
    <property type="match status" value="1"/>
</dbReference>
<dbReference type="Gene3D" id="1.10.1040.10">
    <property type="entry name" value="N-(1-d-carboxylethyl)-l-norvaline Dehydrogenase, domain 2"/>
    <property type="match status" value="1"/>
</dbReference>
<dbReference type="SUPFAM" id="SSF48179">
    <property type="entry name" value="6-phosphogluconate dehydrogenase C-terminal domain-like"/>
    <property type="match status" value="1"/>
</dbReference>
<evidence type="ECO:0000259" key="4">
    <source>
        <dbReference type="Pfam" id="PF00725"/>
    </source>
</evidence>